<dbReference type="EMBL" id="CP009520">
    <property type="protein sequence ID" value="AKB45253.1"/>
    <property type="molecule type" value="Genomic_DNA"/>
</dbReference>
<dbReference type="KEGG" id="mvc:MSVAZ_2984"/>
<proteinExistence type="predicted"/>
<name>A0A0E3Q8P9_9EURY</name>
<sequence length="49" mass="5610">MPVNKPSKVTDDAMYDTAKINKYNRGRKIKSNMAVNKKIGRYSTDLISF</sequence>
<dbReference type="GeneID" id="43324006"/>
<evidence type="ECO:0000313" key="1">
    <source>
        <dbReference type="EMBL" id="AKB45253.1"/>
    </source>
</evidence>
<dbReference type="AlphaFoldDB" id="A0A0E3Q8P9"/>
<keyword evidence="2" id="KW-1185">Reference proteome</keyword>
<organism evidence="1 2">
    <name type="scientific">Methanosarcina vacuolata Z-761</name>
    <dbReference type="NCBI Taxonomy" id="1434123"/>
    <lineage>
        <taxon>Archaea</taxon>
        <taxon>Methanobacteriati</taxon>
        <taxon>Methanobacteriota</taxon>
        <taxon>Stenosarchaea group</taxon>
        <taxon>Methanomicrobia</taxon>
        <taxon>Methanosarcinales</taxon>
        <taxon>Methanosarcinaceae</taxon>
        <taxon>Methanosarcina</taxon>
    </lineage>
</organism>
<protein>
    <submittedName>
        <fullName evidence="1">Putative IS1648 transposase</fullName>
    </submittedName>
</protein>
<dbReference type="PATRIC" id="fig|1434123.4.peg.3665"/>
<dbReference type="Proteomes" id="UP000033096">
    <property type="component" value="Chromosome"/>
</dbReference>
<accession>A0A0E3Q8P9</accession>
<gene>
    <name evidence="1" type="ORF">MSVAZ_2984</name>
</gene>
<evidence type="ECO:0000313" key="2">
    <source>
        <dbReference type="Proteomes" id="UP000033096"/>
    </source>
</evidence>
<reference evidence="1 2" key="1">
    <citation type="submission" date="2014-07" db="EMBL/GenBank/DDBJ databases">
        <title>Methanogenic archaea and the global carbon cycle.</title>
        <authorList>
            <person name="Henriksen J.R."/>
            <person name="Luke J."/>
            <person name="Reinhart S."/>
            <person name="Benedict M.N."/>
            <person name="Youngblut N.D."/>
            <person name="Metcalf M.E."/>
            <person name="Whitaker R.J."/>
            <person name="Metcalf W.W."/>
        </authorList>
    </citation>
    <scope>NUCLEOTIDE SEQUENCE [LARGE SCALE GENOMIC DNA]</scope>
    <source>
        <strain evidence="1 2">Z-761</strain>
    </source>
</reference>
<dbReference type="RefSeq" id="WP_156151119.1">
    <property type="nucleotide sequence ID" value="NZ_CP009520.1"/>
</dbReference>
<dbReference type="HOGENOM" id="CLU_3130923_0_0_2"/>